<dbReference type="AlphaFoldDB" id="A0A450YJL5"/>
<protein>
    <submittedName>
        <fullName evidence="1">Uncharacterized protein</fullName>
    </submittedName>
</protein>
<dbReference type="EMBL" id="CAADFR010000100">
    <property type="protein sequence ID" value="VFK41717.1"/>
    <property type="molecule type" value="Genomic_DNA"/>
</dbReference>
<gene>
    <name evidence="2" type="ORF">BECKSD772E_GA0070983_10717</name>
    <name evidence="1" type="ORF">BECKSD772F_GA0070984_11007</name>
</gene>
<evidence type="ECO:0000313" key="2">
    <source>
        <dbReference type="EMBL" id="VFK46330.1"/>
    </source>
</evidence>
<reference evidence="1" key="1">
    <citation type="submission" date="2019-02" db="EMBL/GenBank/DDBJ databases">
        <authorList>
            <person name="Gruber-Vodicka R. H."/>
            <person name="Seah K. B. B."/>
        </authorList>
    </citation>
    <scope>NUCLEOTIDE SEQUENCE</scope>
    <source>
        <strain evidence="2">BECK_S1320</strain>
        <strain evidence="1">BECK_S1321</strain>
    </source>
</reference>
<sequence length="71" mass="8220">MYENPLEHVVGKEEAHAILSPLPRVGQFRLFTDAPVPGIERLRSEYLFRGVVHFDLHGLLLYFKLFSPQNI</sequence>
<organism evidence="1">
    <name type="scientific">Candidatus Kentrum sp. SD</name>
    <dbReference type="NCBI Taxonomy" id="2126332"/>
    <lineage>
        <taxon>Bacteria</taxon>
        <taxon>Pseudomonadati</taxon>
        <taxon>Pseudomonadota</taxon>
        <taxon>Gammaproteobacteria</taxon>
        <taxon>Candidatus Kentrum</taxon>
    </lineage>
</organism>
<accession>A0A450YJL5</accession>
<proteinExistence type="predicted"/>
<name>A0A450YJL5_9GAMM</name>
<evidence type="ECO:0000313" key="1">
    <source>
        <dbReference type="EMBL" id="VFK41717.1"/>
    </source>
</evidence>
<dbReference type="EMBL" id="CAADFU010000071">
    <property type="protein sequence ID" value="VFK46330.1"/>
    <property type="molecule type" value="Genomic_DNA"/>
</dbReference>